<dbReference type="RefSeq" id="WP_186439864.1">
    <property type="nucleotide sequence ID" value="NZ_LT009730.1"/>
</dbReference>
<organism evidence="1 2">
    <name type="scientific">Agrobacterium tumefaciens str. Kerr 14</name>
    <dbReference type="NCBI Taxonomy" id="1183424"/>
    <lineage>
        <taxon>Bacteria</taxon>
        <taxon>Pseudomonadati</taxon>
        <taxon>Pseudomonadota</taxon>
        <taxon>Alphaproteobacteria</taxon>
        <taxon>Hyphomicrobiales</taxon>
        <taxon>Rhizobiaceae</taxon>
        <taxon>Rhizobium/Agrobacterium group</taxon>
        <taxon>Agrobacterium</taxon>
        <taxon>Agrobacterium tumefaciens complex</taxon>
    </lineage>
</organism>
<dbReference type="SUPFAM" id="SSF109604">
    <property type="entry name" value="HD-domain/PDEase-like"/>
    <property type="match status" value="1"/>
</dbReference>
<accession>A0A1S7NL38</accession>
<dbReference type="Proteomes" id="UP000191897">
    <property type="component" value="Unassembled WGS sequence"/>
</dbReference>
<sequence>MGYASYHEALDEAQAEEEAVISSDIATTTFGPLDKYVAANDNEPLPKFSASATGMWLDVPASSGSQEVWVAWSGGDAPIGGNEEVEVLLRNGGRNKRLAHQFDWRHKKQGPFGYEGDDEIVAYRPLSSDNVPVAEQPAPKRDWNAGLPRVGDFMQTFTGRKYWPRDPQPHEVYIEDIAHSLSLQCRYAGHCLRFYSVAEHSVLIARHLAAKHAPEVALAGLLHDAPEAYCVDIPRPLKPYLTNYKDIEQKNWLAIAARFQLDRELPDEVHDADNRIIADELANLAPMPWHARHNNPLGVKLRYWSPEKAETEFLATFEALMAGRAA</sequence>
<evidence type="ECO:0000313" key="2">
    <source>
        <dbReference type="Proteomes" id="UP000191897"/>
    </source>
</evidence>
<dbReference type="AlphaFoldDB" id="A0A1S7NL38"/>
<reference evidence="1 2" key="1">
    <citation type="submission" date="2016-01" db="EMBL/GenBank/DDBJ databases">
        <authorList>
            <person name="Oliw E.H."/>
        </authorList>
    </citation>
    <scope>NUCLEOTIDE SEQUENCE [LARGE SCALE GENOMIC DNA]</scope>
    <source>
        <strain evidence="1 2">Kerr 14</strain>
    </source>
</reference>
<proteinExistence type="predicted"/>
<gene>
    <name evidence="1" type="ORF">AGR4C_Cc100050</name>
</gene>
<dbReference type="Gene3D" id="1.10.3210.10">
    <property type="entry name" value="Hypothetical protein af1432"/>
    <property type="match status" value="1"/>
</dbReference>
<evidence type="ECO:0008006" key="3">
    <source>
        <dbReference type="Google" id="ProtNLM"/>
    </source>
</evidence>
<name>A0A1S7NL38_AGRTU</name>
<evidence type="ECO:0000313" key="1">
    <source>
        <dbReference type="EMBL" id="CUX08601.1"/>
    </source>
</evidence>
<dbReference type="EMBL" id="FBWC01000002">
    <property type="protein sequence ID" value="CUX08601.1"/>
    <property type="molecule type" value="Genomic_DNA"/>
</dbReference>
<protein>
    <recommendedName>
        <fullName evidence="3">HD/PDEase domain-containing protein</fullName>
    </recommendedName>
</protein>